<evidence type="ECO:0000313" key="5">
    <source>
        <dbReference type="Proteomes" id="UP000193963"/>
    </source>
</evidence>
<dbReference type="GO" id="GO:0008033">
    <property type="term" value="P:tRNA processing"/>
    <property type="evidence" value="ECO:0007669"/>
    <property type="project" value="TreeGrafter"/>
</dbReference>
<gene>
    <name evidence="4" type="ORF">PSM7751_04264</name>
</gene>
<name>A0A1X7AC20_9RHOB</name>
<accession>A0A1X7AC20</accession>
<reference evidence="5" key="1">
    <citation type="submission" date="2017-03" db="EMBL/GenBank/DDBJ databases">
        <authorList>
            <person name="Rodrigo-Torres L."/>
            <person name="Arahal R.D."/>
            <person name="Lucena T."/>
        </authorList>
    </citation>
    <scope>NUCLEOTIDE SEQUENCE [LARGE SCALE GENOMIC DNA]</scope>
    <source>
        <strain evidence="5">CECT 7751</strain>
    </source>
</reference>
<evidence type="ECO:0000256" key="1">
    <source>
        <dbReference type="ARBA" id="ARBA00009836"/>
    </source>
</evidence>
<dbReference type="SUPFAM" id="SSF56399">
    <property type="entry name" value="ADP-ribosylation"/>
    <property type="match status" value="1"/>
</dbReference>
<evidence type="ECO:0000256" key="3">
    <source>
        <dbReference type="ARBA" id="ARBA00023027"/>
    </source>
</evidence>
<sequence>MDQLLRGMKKAGHRLTPDRLRQIVIDNDKQRFTLSEDGRRIRAAQGHSVTVDLGLAVAEPPATLFHGTARDNLDAIFASGIKPGRRQHVHLSPDEETAIKVGTRHGRPVVLRVNTAAMHANGLPFWCADNGVWLTATVPPEYLGF</sequence>
<keyword evidence="2 4" id="KW-0808">Transferase</keyword>
<comment type="similarity">
    <text evidence="1">Belongs to the KptA/TPT1 family.</text>
</comment>
<dbReference type="Gene3D" id="3.20.170.30">
    <property type="match status" value="1"/>
</dbReference>
<dbReference type="InterPro" id="IPR042080">
    <property type="entry name" value="RNA_2'-PTrans_N"/>
</dbReference>
<dbReference type="PANTHER" id="PTHR12684">
    <property type="entry name" value="PUTATIVE PHOSPHOTRANSFERASE"/>
    <property type="match status" value="1"/>
</dbReference>
<dbReference type="Gene3D" id="1.10.10.970">
    <property type="entry name" value="RNA 2'-phosphotransferase, Tpt1/KptA family, N-terminal domain"/>
    <property type="match status" value="1"/>
</dbReference>
<evidence type="ECO:0000313" key="4">
    <source>
        <dbReference type="EMBL" id="SLN75161.1"/>
    </source>
</evidence>
<dbReference type="InterPro" id="IPR002745">
    <property type="entry name" value="Ptrans_KptA/Tpt1"/>
</dbReference>
<dbReference type="GO" id="GO:0000215">
    <property type="term" value="F:tRNA 2'-phosphotransferase activity"/>
    <property type="evidence" value="ECO:0007669"/>
    <property type="project" value="TreeGrafter"/>
</dbReference>
<evidence type="ECO:0000256" key="2">
    <source>
        <dbReference type="ARBA" id="ARBA00022679"/>
    </source>
</evidence>
<keyword evidence="5" id="KW-1185">Reference proteome</keyword>
<keyword evidence="3" id="KW-0520">NAD</keyword>
<protein>
    <submittedName>
        <fullName evidence="4">RNA 2'-phosphotransferase</fullName>
    </submittedName>
</protein>
<dbReference type="Proteomes" id="UP000193963">
    <property type="component" value="Unassembled WGS sequence"/>
</dbReference>
<dbReference type="Pfam" id="PF01885">
    <property type="entry name" value="PTS_2-RNA"/>
    <property type="match status" value="1"/>
</dbReference>
<dbReference type="EMBL" id="FWFN01000018">
    <property type="protein sequence ID" value="SLN75161.1"/>
    <property type="molecule type" value="Genomic_DNA"/>
</dbReference>
<dbReference type="PANTHER" id="PTHR12684:SF2">
    <property type="entry name" value="TRNA 2'-PHOSPHOTRANSFERASE 1"/>
    <property type="match status" value="1"/>
</dbReference>
<dbReference type="InterPro" id="IPR042081">
    <property type="entry name" value="RNA_2'-PTrans_C"/>
</dbReference>
<organism evidence="4 5">
    <name type="scientific">Pseudooceanicola marinus</name>
    <dbReference type="NCBI Taxonomy" id="396013"/>
    <lineage>
        <taxon>Bacteria</taxon>
        <taxon>Pseudomonadati</taxon>
        <taxon>Pseudomonadota</taxon>
        <taxon>Alphaproteobacteria</taxon>
        <taxon>Rhodobacterales</taxon>
        <taxon>Paracoccaceae</taxon>
        <taxon>Pseudooceanicola</taxon>
    </lineage>
</organism>
<dbReference type="AlphaFoldDB" id="A0A1X7AC20"/>
<proteinExistence type="inferred from homology"/>